<evidence type="ECO:0000313" key="2">
    <source>
        <dbReference type="EMBL" id="KAK5986810.1"/>
    </source>
</evidence>
<feature type="region of interest" description="Disordered" evidence="1">
    <location>
        <begin position="752"/>
        <end position="773"/>
    </location>
</feature>
<feature type="region of interest" description="Disordered" evidence="1">
    <location>
        <begin position="605"/>
        <end position="638"/>
    </location>
</feature>
<dbReference type="AlphaFoldDB" id="A0AAN8G682"/>
<sequence>MSTPPQKTFTLPDVFLSLASTANPSGFVPPPCLPQLRCLPPPLPLPPPPPPPPTVLNSNNWTNPTTTYTRVTVEDLFATNTVSSKNPLVWPSSSRSCQLNPNANPFQPAYQRSQTIASVSHSCQQPITNQLVGKSAVKSKQTTIHNVNPPNSESLPSTFGHNLLQNAYMSRGTVYFEQTTAASLVEEEEENIADSDVETGTSHKKASTLDGAVEHLKPVPKRDIARMMWETADLYDNAIRAIRERRAELQKRKEERKMKNNGKKAREQNESSDDIDPAAIVRDIVKCSHRKAVRERKLGADHIRKPFLYLMRYPCSMYLHDCCPLASSSVVRYEQINEATLSVQKDNGESAASNSDKGTKPIKGKSRSVSHTFIGKEITVDEIASAIIRMETDIFKKKGTSLHMTKAAVVSVIEEVQRYIIDQLKFDPVDFVSVRLRSTASSARLILKAQDRTPRGTGKIHRIRLEGAVKLCKLKDRNDKCLALTREKENGILTYEGKEVTVGVIVKAIAKMIREIYGKKPPFRISRSGLTEFITNKQEKIFEALKLKASNWTHSDKLEAKVPINAAEQPTSQNVVELPELKTAKAANARRKIKPIFIRRRLSSIENKKARRKKKPRPSVEQAESSRPRQEPLRDHPHRILNESCKEKLKTAHTDVERVDKETAIAVEPKAISTPTLVKDEQGDKWSADEGSNGTCNSDSSEELVAIRGKFTRCYLTRLNGFRGRTDRPLYSCSKNSIYRGRRHKMFISDMSPRKDKKISPKRKTKSVEEQMSSTNITEVTAQAVTDYSSIHDRMTAAPTSIVIRTVEKRSKKRGKKGWRKSWI</sequence>
<feature type="region of interest" description="Disordered" evidence="1">
    <location>
        <begin position="250"/>
        <end position="273"/>
    </location>
</feature>
<evidence type="ECO:0000313" key="3">
    <source>
        <dbReference type="Proteomes" id="UP001331761"/>
    </source>
</evidence>
<gene>
    <name evidence="2" type="ORF">GCK32_012952</name>
</gene>
<keyword evidence="3" id="KW-1185">Reference proteome</keyword>
<proteinExistence type="predicted"/>
<evidence type="ECO:0000256" key="1">
    <source>
        <dbReference type="SAM" id="MobiDB-lite"/>
    </source>
</evidence>
<accession>A0AAN8G682</accession>
<dbReference type="Proteomes" id="UP001331761">
    <property type="component" value="Unassembled WGS sequence"/>
</dbReference>
<feature type="compositionally biased region" description="Basic residues" evidence="1">
    <location>
        <begin position="755"/>
        <end position="765"/>
    </location>
</feature>
<organism evidence="2 3">
    <name type="scientific">Trichostrongylus colubriformis</name>
    <name type="common">Black scour worm</name>
    <dbReference type="NCBI Taxonomy" id="6319"/>
    <lineage>
        <taxon>Eukaryota</taxon>
        <taxon>Metazoa</taxon>
        <taxon>Ecdysozoa</taxon>
        <taxon>Nematoda</taxon>
        <taxon>Chromadorea</taxon>
        <taxon>Rhabditida</taxon>
        <taxon>Rhabditina</taxon>
        <taxon>Rhabditomorpha</taxon>
        <taxon>Strongyloidea</taxon>
        <taxon>Trichostrongylidae</taxon>
        <taxon>Trichostrongylus</taxon>
    </lineage>
</organism>
<feature type="region of interest" description="Disordered" evidence="1">
    <location>
        <begin position="186"/>
        <end position="207"/>
    </location>
</feature>
<feature type="compositionally biased region" description="Basic and acidic residues" evidence="1">
    <location>
        <begin position="250"/>
        <end position="269"/>
    </location>
</feature>
<comment type="caution">
    <text evidence="2">The sequence shown here is derived from an EMBL/GenBank/DDBJ whole genome shotgun (WGS) entry which is preliminary data.</text>
</comment>
<feature type="compositionally biased region" description="Polar residues" evidence="1">
    <location>
        <begin position="344"/>
        <end position="356"/>
    </location>
</feature>
<feature type="region of interest" description="Disordered" evidence="1">
    <location>
        <begin position="344"/>
        <end position="366"/>
    </location>
</feature>
<feature type="compositionally biased region" description="Basic and acidic residues" evidence="1">
    <location>
        <begin position="624"/>
        <end position="638"/>
    </location>
</feature>
<protein>
    <submittedName>
        <fullName evidence="2">Uncharacterized protein</fullName>
    </submittedName>
</protein>
<name>A0AAN8G682_TRICO</name>
<feature type="compositionally biased region" description="Acidic residues" evidence="1">
    <location>
        <begin position="186"/>
        <end position="197"/>
    </location>
</feature>
<reference evidence="2 3" key="1">
    <citation type="submission" date="2019-10" db="EMBL/GenBank/DDBJ databases">
        <title>Assembly and Annotation for the nematode Trichostrongylus colubriformis.</title>
        <authorList>
            <person name="Martin J."/>
        </authorList>
    </citation>
    <scope>NUCLEOTIDE SEQUENCE [LARGE SCALE GENOMIC DNA]</scope>
    <source>
        <strain evidence="2">G859</strain>
        <tissue evidence="2">Whole worm</tissue>
    </source>
</reference>
<dbReference type="EMBL" id="WIXE01000189">
    <property type="protein sequence ID" value="KAK5986810.1"/>
    <property type="molecule type" value="Genomic_DNA"/>
</dbReference>